<dbReference type="OrthoDB" id="5393513at2"/>
<reference evidence="9" key="1">
    <citation type="submission" date="2016-11" db="EMBL/GenBank/DDBJ databases">
        <authorList>
            <person name="Varghese N."/>
            <person name="Submissions S."/>
        </authorList>
    </citation>
    <scope>NUCLEOTIDE SEQUENCE [LARGE SCALE GENOMIC DNA]</scope>
    <source>
        <strain evidence="9">DSM 22363</strain>
    </source>
</reference>
<keyword evidence="3" id="KW-1003">Cell membrane</keyword>
<comment type="similarity">
    <text evidence="2">Belongs to the UPF0324 family.</text>
</comment>
<dbReference type="Pfam" id="PF03601">
    <property type="entry name" value="Cons_hypoth698"/>
    <property type="match status" value="1"/>
</dbReference>
<evidence type="ECO:0000313" key="8">
    <source>
        <dbReference type="EMBL" id="SIN68330.1"/>
    </source>
</evidence>
<dbReference type="Proteomes" id="UP000185192">
    <property type="component" value="Unassembled WGS sequence"/>
</dbReference>
<organism evidence="8 9">
    <name type="scientific">Parasphingorhabdus marina DSM 22363</name>
    <dbReference type="NCBI Taxonomy" id="1123272"/>
    <lineage>
        <taxon>Bacteria</taxon>
        <taxon>Pseudomonadati</taxon>
        <taxon>Pseudomonadota</taxon>
        <taxon>Alphaproteobacteria</taxon>
        <taxon>Sphingomonadales</taxon>
        <taxon>Sphingomonadaceae</taxon>
        <taxon>Parasphingorhabdus</taxon>
    </lineage>
</organism>
<dbReference type="AlphaFoldDB" id="A0A1N6DC11"/>
<feature type="transmembrane region" description="Helical" evidence="7">
    <location>
        <begin position="142"/>
        <end position="163"/>
    </location>
</feature>
<dbReference type="STRING" id="1123272.SAMN02745824_1802"/>
<protein>
    <submittedName>
        <fullName evidence="8">Conserved hypothetical integral membrane protein</fullName>
    </submittedName>
</protein>
<proteinExistence type="inferred from homology"/>
<gene>
    <name evidence="8" type="ORF">SAMN02745824_1802</name>
</gene>
<keyword evidence="6 7" id="KW-0472">Membrane</keyword>
<feature type="transmembrane region" description="Helical" evidence="7">
    <location>
        <begin position="276"/>
        <end position="297"/>
    </location>
</feature>
<feature type="transmembrane region" description="Helical" evidence="7">
    <location>
        <begin position="53"/>
        <end position="71"/>
    </location>
</feature>
<feature type="transmembrane region" description="Helical" evidence="7">
    <location>
        <begin position="239"/>
        <end position="256"/>
    </location>
</feature>
<comment type="subcellular location">
    <subcellularLocation>
        <location evidence="1">Cell membrane</location>
        <topology evidence="1">Multi-pass membrane protein</topology>
    </subcellularLocation>
</comment>
<name>A0A1N6DC11_9SPHN</name>
<dbReference type="PANTHER" id="PTHR30106:SF2">
    <property type="entry name" value="UPF0324 INNER MEMBRANE PROTEIN YEIH"/>
    <property type="match status" value="1"/>
</dbReference>
<feature type="transmembrane region" description="Helical" evidence="7">
    <location>
        <begin position="29"/>
        <end position="47"/>
    </location>
</feature>
<keyword evidence="4 7" id="KW-0812">Transmembrane</keyword>
<feature type="transmembrane region" description="Helical" evidence="7">
    <location>
        <begin position="334"/>
        <end position="353"/>
    </location>
</feature>
<sequence>MADQNRDLPQVADLYGELQLTEPTQKKTIATLLPGLALVAVVAMAALWLSEHYGPPAILMGLLIGLALNFASADRRLSAGLDFASQTLLRVGIVLIGMRITFGEISSLGITPFAALACIMAIVMITGMLASRLFKQDVMFGLLAGGATAICGASAALALWSIIGKDRISQSRFTIVLLGTTMASAAAMTFYPAIAGLLRLDDTQAGFLIGASIHDVAQAIGGGFSYSPQAGEVATVVKLSRVTLLAPILIIVALMLQKFGSSDTGPEAKVGLRQGLPWFIIGFILLVALNSAVALPAQIVTTGNQAASILLLFAVIAAAIKSNLAGLLSHGWTSFGPIAVTTAMSFALSLLAVQLL</sequence>
<keyword evidence="9" id="KW-1185">Reference proteome</keyword>
<evidence type="ECO:0000313" key="9">
    <source>
        <dbReference type="Proteomes" id="UP000185192"/>
    </source>
</evidence>
<evidence type="ECO:0000256" key="6">
    <source>
        <dbReference type="ARBA" id="ARBA00023136"/>
    </source>
</evidence>
<feature type="transmembrane region" description="Helical" evidence="7">
    <location>
        <begin position="108"/>
        <end position="130"/>
    </location>
</feature>
<dbReference type="EMBL" id="FSQW01000001">
    <property type="protein sequence ID" value="SIN68330.1"/>
    <property type="molecule type" value="Genomic_DNA"/>
</dbReference>
<keyword evidence="5 7" id="KW-1133">Transmembrane helix</keyword>
<dbReference type="RefSeq" id="WP_074204673.1">
    <property type="nucleotide sequence ID" value="NZ_FSQW01000001.1"/>
</dbReference>
<accession>A0A1N6DC11</accession>
<evidence type="ECO:0000256" key="2">
    <source>
        <dbReference type="ARBA" id="ARBA00007977"/>
    </source>
</evidence>
<feature type="transmembrane region" description="Helical" evidence="7">
    <location>
        <begin position="309"/>
        <end position="328"/>
    </location>
</feature>
<feature type="transmembrane region" description="Helical" evidence="7">
    <location>
        <begin position="175"/>
        <end position="198"/>
    </location>
</feature>
<evidence type="ECO:0000256" key="3">
    <source>
        <dbReference type="ARBA" id="ARBA00022475"/>
    </source>
</evidence>
<evidence type="ECO:0000256" key="5">
    <source>
        <dbReference type="ARBA" id="ARBA00022989"/>
    </source>
</evidence>
<dbReference type="GO" id="GO:0005886">
    <property type="term" value="C:plasma membrane"/>
    <property type="evidence" value="ECO:0007669"/>
    <property type="project" value="UniProtKB-SubCell"/>
</dbReference>
<evidence type="ECO:0000256" key="4">
    <source>
        <dbReference type="ARBA" id="ARBA00022692"/>
    </source>
</evidence>
<evidence type="ECO:0000256" key="7">
    <source>
        <dbReference type="SAM" id="Phobius"/>
    </source>
</evidence>
<dbReference type="InterPro" id="IPR018383">
    <property type="entry name" value="UPF0324_pro"/>
</dbReference>
<evidence type="ECO:0000256" key="1">
    <source>
        <dbReference type="ARBA" id="ARBA00004651"/>
    </source>
</evidence>
<dbReference type="PANTHER" id="PTHR30106">
    <property type="entry name" value="INNER MEMBRANE PROTEIN YEIH-RELATED"/>
    <property type="match status" value="1"/>
</dbReference>